<dbReference type="AlphaFoldDB" id="A0A2P8E223"/>
<evidence type="ECO:0000256" key="6">
    <source>
        <dbReference type="ARBA" id="ARBA00022989"/>
    </source>
</evidence>
<keyword evidence="11" id="KW-1185">Reference proteome</keyword>
<evidence type="ECO:0000256" key="1">
    <source>
        <dbReference type="ARBA" id="ARBA00004651"/>
    </source>
</evidence>
<gene>
    <name evidence="10" type="ORF">CLV48_107233</name>
</gene>
<dbReference type="InterPro" id="IPR011499">
    <property type="entry name" value="Lipid_A_biosynth_N"/>
</dbReference>
<dbReference type="InterPro" id="IPR050297">
    <property type="entry name" value="LipidA_mod_glycosyltrf_83"/>
</dbReference>
<evidence type="ECO:0000313" key="10">
    <source>
        <dbReference type="EMBL" id="PSL03515.1"/>
    </source>
</evidence>
<comment type="caution">
    <text evidence="10">The sequence shown here is derived from an EMBL/GenBank/DDBJ whole genome shotgun (WGS) entry which is preliminary data.</text>
</comment>
<keyword evidence="5 8" id="KW-0812">Transmembrane</keyword>
<feature type="transmembrane region" description="Helical" evidence="8">
    <location>
        <begin position="523"/>
        <end position="543"/>
    </location>
</feature>
<evidence type="ECO:0000256" key="8">
    <source>
        <dbReference type="SAM" id="Phobius"/>
    </source>
</evidence>
<sequence length="750" mass="87238">MNSFLLIGMGLIAQALFAARFIVQLLQSEKANRVVSPSVFWQLSLFASLLLILYGFFRSDIVIVGGQLVGYLIYIRNLQLKGEWNKLPMALRYFAYLLPFSLFAFLVFGLDYNWERLLENPEIESMLLTWGTLGQLIFTSRFVVQWIHSEKIKDSVFPTSFWYISIVGSLIIAVYAIFRKDAVLFIGQSFGLVVYFRNLHLNFHHNVKRSISLFQKFKPYRLSALLVFTAMVLFFNLGGWGVTESSEARYAQIPKEMLETGDYLHPQLMGIYHYHKPPVTYWITALSYKLFGISPWSARFFLQLAILLQIWLVFRIWKLIFNEENGAFYAALIYASLPTVIIAGRGLTTDAYLATFVLSALLFWFRYLKSYQQKDLLMYYFLLGLGFLTKGPVVLIIPVVLLLAQKSFLKLSLGKLSTHVLGISMFLLLGFSWFILLFLEDRQFLDYFLFKHTLERFATDTFKRSQPFWFYIPIVIATAFPWFLVILSKVKEAWQEKNKELLSLMSWVLVPLLFFSLSQSKLVLYILPIYPGIAIVGAATWLNMKKKTQEKWDKALFIFQMLILIGLGISSFIEPDLVLNYKFYFVLVLTTTVILTIRLLPMRVKDRTVINAYLFIMGITAASSYVFINNAGMVNDARNIVSFLNENLSERKNVLVYDRRMPSISFLSDKNIISLYDGSDDLNRETQFEKTNNWKKNLINLKENPEWFIHECPESSVLLVKKSRLKKPMVEIPKDRFSRQHELDGWVIYY</sequence>
<proteinExistence type="predicted"/>
<evidence type="ECO:0000256" key="3">
    <source>
        <dbReference type="ARBA" id="ARBA00022676"/>
    </source>
</evidence>
<keyword evidence="3" id="KW-0328">Glycosyltransferase</keyword>
<evidence type="ECO:0000313" key="11">
    <source>
        <dbReference type="Proteomes" id="UP000240708"/>
    </source>
</evidence>
<keyword evidence="4 10" id="KW-0808">Transferase</keyword>
<feature type="transmembrane region" description="Helical" evidence="8">
    <location>
        <begin position="220"/>
        <end position="242"/>
    </location>
</feature>
<feature type="transmembrane region" description="Helical" evidence="8">
    <location>
        <begin position="468"/>
        <end position="488"/>
    </location>
</feature>
<dbReference type="GO" id="GO:0010041">
    <property type="term" value="P:response to iron(III) ion"/>
    <property type="evidence" value="ECO:0007669"/>
    <property type="project" value="TreeGrafter"/>
</dbReference>
<dbReference type="GO" id="GO:0016763">
    <property type="term" value="F:pentosyltransferase activity"/>
    <property type="evidence" value="ECO:0007669"/>
    <property type="project" value="TreeGrafter"/>
</dbReference>
<feature type="transmembrane region" description="Helical" evidence="8">
    <location>
        <begin position="579"/>
        <end position="597"/>
    </location>
</feature>
<dbReference type="PANTHER" id="PTHR33908">
    <property type="entry name" value="MANNOSYLTRANSFERASE YKCB-RELATED"/>
    <property type="match status" value="1"/>
</dbReference>
<feature type="transmembrane region" description="Helical" evidence="8">
    <location>
        <begin position="326"/>
        <end position="344"/>
    </location>
</feature>
<dbReference type="InterPro" id="IPR038731">
    <property type="entry name" value="RgtA/B/C-like"/>
</dbReference>
<dbReference type="GO" id="GO:0009103">
    <property type="term" value="P:lipopolysaccharide biosynthetic process"/>
    <property type="evidence" value="ECO:0007669"/>
    <property type="project" value="TreeGrafter"/>
</dbReference>
<dbReference type="OrthoDB" id="9792789at2"/>
<evidence type="ECO:0000259" key="9">
    <source>
        <dbReference type="SMART" id="SM01259"/>
    </source>
</evidence>
<feature type="transmembrane region" description="Helical" evidence="8">
    <location>
        <begin position="61"/>
        <end position="78"/>
    </location>
</feature>
<feature type="transmembrane region" description="Helical" evidence="8">
    <location>
        <begin position="160"/>
        <end position="178"/>
    </location>
</feature>
<keyword evidence="7 8" id="KW-0472">Membrane</keyword>
<name>A0A2P8E223_9BACT</name>
<accession>A0A2P8E223</accession>
<evidence type="ECO:0000256" key="4">
    <source>
        <dbReference type="ARBA" id="ARBA00022679"/>
    </source>
</evidence>
<evidence type="ECO:0000256" key="7">
    <source>
        <dbReference type="ARBA" id="ARBA00023136"/>
    </source>
</evidence>
<feature type="domain" description="Lipid A biosynthesis N-terminal" evidence="9">
    <location>
        <begin position="130"/>
        <end position="201"/>
    </location>
</feature>
<dbReference type="GO" id="GO:0005886">
    <property type="term" value="C:plasma membrane"/>
    <property type="evidence" value="ECO:0007669"/>
    <property type="project" value="UniProtKB-SubCell"/>
</dbReference>
<feature type="transmembrane region" description="Helical" evidence="8">
    <location>
        <begin position="93"/>
        <end position="114"/>
    </location>
</feature>
<feature type="transmembrane region" description="Helical" evidence="8">
    <location>
        <begin position="300"/>
        <end position="320"/>
    </location>
</feature>
<dbReference type="RefSeq" id="WP_106567886.1">
    <property type="nucleotide sequence ID" value="NZ_JAUVYL010000107.1"/>
</dbReference>
<feature type="transmembrane region" description="Helical" evidence="8">
    <location>
        <begin position="555"/>
        <end position="573"/>
    </location>
</feature>
<dbReference type="PANTHER" id="PTHR33908:SF3">
    <property type="entry name" value="UNDECAPRENYL PHOSPHATE-ALPHA-4-AMINO-4-DEOXY-L-ARABINOSE ARABINOSYL TRANSFERASE"/>
    <property type="match status" value="1"/>
</dbReference>
<dbReference type="GO" id="GO:0009245">
    <property type="term" value="P:lipid A biosynthetic process"/>
    <property type="evidence" value="ECO:0007669"/>
    <property type="project" value="InterPro"/>
</dbReference>
<evidence type="ECO:0000256" key="2">
    <source>
        <dbReference type="ARBA" id="ARBA00022475"/>
    </source>
</evidence>
<keyword evidence="2" id="KW-1003">Cell membrane</keyword>
<dbReference type="EMBL" id="PYGF01000007">
    <property type="protein sequence ID" value="PSL03515.1"/>
    <property type="molecule type" value="Genomic_DNA"/>
</dbReference>
<dbReference type="SMART" id="SM01259">
    <property type="entry name" value="LAB_N"/>
    <property type="match status" value="2"/>
</dbReference>
<dbReference type="GO" id="GO:0008915">
    <property type="term" value="F:lipid-A-disaccharide synthase activity"/>
    <property type="evidence" value="ECO:0007669"/>
    <property type="project" value="InterPro"/>
</dbReference>
<reference evidence="10 11" key="1">
    <citation type="submission" date="2018-03" db="EMBL/GenBank/DDBJ databases">
        <title>Genomic Encyclopedia of Archaeal and Bacterial Type Strains, Phase II (KMG-II): from individual species to whole genera.</title>
        <authorList>
            <person name="Goeker M."/>
        </authorList>
    </citation>
    <scope>NUCLEOTIDE SEQUENCE [LARGE SCALE GENOMIC DNA]</scope>
    <source>
        <strain evidence="10 11">DSM 28057</strain>
    </source>
</reference>
<feature type="transmembrane region" description="Helical" evidence="8">
    <location>
        <begin position="126"/>
        <end position="148"/>
    </location>
</feature>
<comment type="subcellular location">
    <subcellularLocation>
        <location evidence="1">Cell membrane</location>
        <topology evidence="1">Multi-pass membrane protein</topology>
    </subcellularLocation>
</comment>
<keyword evidence="6 8" id="KW-1133">Transmembrane helix</keyword>
<evidence type="ECO:0000256" key="5">
    <source>
        <dbReference type="ARBA" id="ARBA00022692"/>
    </source>
</evidence>
<feature type="transmembrane region" description="Helical" evidence="8">
    <location>
        <begin position="379"/>
        <end position="404"/>
    </location>
</feature>
<feature type="transmembrane region" description="Helical" evidence="8">
    <location>
        <begin position="34"/>
        <end position="54"/>
    </location>
</feature>
<feature type="transmembrane region" description="Helical" evidence="8">
    <location>
        <begin position="183"/>
        <end position="200"/>
    </location>
</feature>
<feature type="transmembrane region" description="Helical" evidence="8">
    <location>
        <begin position="351"/>
        <end position="367"/>
    </location>
</feature>
<organism evidence="10 11">
    <name type="scientific">Cecembia rubra</name>
    <dbReference type="NCBI Taxonomy" id="1485585"/>
    <lineage>
        <taxon>Bacteria</taxon>
        <taxon>Pseudomonadati</taxon>
        <taxon>Bacteroidota</taxon>
        <taxon>Cytophagia</taxon>
        <taxon>Cytophagales</taxon>
        <taxon>Cyclobacteriaceae</taxon>
        <taxon>Cecembia</taxon>
    </lineage>
</organism>
<dbReference type="Pfam" id="PF07578">
    <property type="entry name" value="LAB_N"/>
    <property type="match status" value="2"/>
</dbReference>
<feature type="domain" description="Lipid A biosynthesis N-terminal" evidence="9">
    <location>
        <begin position="9"/>
        <end position="80"/>
    </location>
</feature>
<dbReference type="Pfam" id="PF13231">
    <property type="entry name" value="PMT_2"/>
    <property type="match status" value="1"/>
</dbReference>
<dbReference type="Proteomes" id="UP000240708">
    <property type="component" value="Unassembled WGS sequence"/>
</dbReference>
<feature type="transmembrane region" description="Helical" evidence="8">
    <location>
        <begin position="609"/>
        <end position="628"/>
    </location>
</feature>
<feature type="transmembrane region" description="Helical" evidence="8">
    <location>
        <begin position="416"/>
        <end position="439"/>
    </location>
</feature>
<protein>
    <submittedName>
        <fullName evidence="10">4-amino-4-deoxy-L-arabinose transferase</fullName>
    </submittedName>
</protein>